<evidence type="ECO:0000256" key="6">
    <source>
        <dbReference type="SAM" id="Phobius"/>
    </source>
</evidence>
<name>A0A7R9HJ03_9NEOP</name>
<feature type="region of interest" description="Disordered" evidence="5">
    <location>
        <begin position="83"/>
        <end position="115"/>
    </location>
</feature>
<dbReference type="GO" id="GO:0005886">
    <property type="term" value="C:plasma membrane"/>
    <property type="evidence" value="ECO:0007669"/>
    <property type="project" value="TreeGrafter"/>
</dbReference>
<feature type="compositionally biased region" description="Basic residues" evidence="5">
    <location>
        <begin position="85"/>
        <end position="97"/>
    </location>
</feature>
<sequence>MQAVTSYVPQPRQASLDCLGIIGGRTAQDKPRPHPSSTGSSILSASTHGLFNNSSSLSTILVTDNGKHSPLDAAVHMTRGPLAKTRSHHGHHHHHLPHHDASMEKEDNGGEETAGSTVAKSLRGLLAVLALSFHAVFEGLAVGLETSASNVWYLFAAIATHKLVIAFCVGAELVSSRTKPALLLLYVATFAAVTPLGVGVGLLLQEQETSVLAVALQGMAGGTLMYVVFFEVLQRERSNTQSGVAQLIAIVAGFAVMFGLQIVRQGAGLWWSRDEGMCGGKRQPPTNSGSKNPCFGLCELAACYLEFYLHDEKVSWVVEMFKNGVQTFIQTDRQSGRCISKNLRNSDEQIWHAYGIRTFSLPLGSIVNLVMSEERKLHQDPRARRCFGSSVIALASWLVAVGLVVVVVVAAKKTRLCTC</sequence>
<evidence type="ECO:0000313" key="7">
    <source>
        <dbReference type="EMBL" id="CAD7424168.1"/>
    </source>
</evidence>
<feature type="transmembrane region" description="Helical" evidence="6">
    <location>
        <begin position="125"/>
        <end position="144"/>
    </location>
</feature>
<feature type="transmembrane region" description="Helical" evidence="6">
    <location>
        <begin position="150"/>
        <end position="171"/>
    </location>
</feature>
<dbReference type="GO" id="GO:0005385">
    <property type="term" value="F:zinc ion transmembrane transporter activity"/>
    <property type="evidence" value="ECO:0007669"/>
    <property type="project" value="TreeGrafter"/>
</dbReference>
<evidence type="ECO:0000256" key="2">
    <source>
        <dbReference type="ARBA" id="ARBA00022692"/>
    </source>
</evidence>
<keyword evidence="4 6" id="KW-0472">Membrane</keyword>
<evidence type="ECO:0000256" key="4">
    <source>
        <dbReference type="ARBA" id="ARBA00023136"/>
    </source>
</evidence>
<dbReference type="AlphaFoldDB" id="A0A7R9HJ03"/>
<dbReference type="PANTHER" id="PTHR11040">
    <property type="entry name" value="ZINC/IRON TRANSPORTER"/>
    <property type="match status" value="1"/>
</dbReference>
<feature type="compositionally biased region" description="Basic and acidic residues" evidence="5">
    <location>
        <begin position="98"/>
        <end position="108"/>
    </location>
</feature>
<feature type="transmembrane region" description="Helical" evidence="6">
    <location>
        <begin position="183"/>
        <end position="204"/>
    </location>
</feature>
<feature type="transmembrane region" description="Helical" evidence="6">
    <location>
        <begin position="244"/>
        <end position="263"/>
    </location>
</feature>
<feature type="transmembrane region" description="Helical" evidence="6">
    <location>
        <begin position="210"/>
        <end position="232"/>
    </location>
</feature>
<evidence type="ECO:0000256" key="3">
    <source>
        <dbReference type="ARBA" id="ARBA00022989"/>
    </source>
</evidence>
<evidence type="ECO:0000256" key="1">
    <source>
        <dbReference type="ARBA" id="ARBA00004141"/>
    </source>
</evidence>
<keyword evidence="3 6" id="KW-1133">Transmembrane helix</keyword>
<keyword evidence="2 6" id="KW-0812">Transmembrane</keyword>
<comment type="subcellular location">
    <subcellularLocation>
        <location evidence="1">Membrane</location>
        <topology evidence="1">Multi-pass membrane protein</topology>
    </subcellularLocation>
</comment>
<dbReference type="PANTHER" id="PTHR11040:SF203">
    <property type="entry name" value="FI18611P1-RELATED"/>
    <property type="match status" value="1"/>
</dbReference>
<dbReference type="InterPro" id="IPR003689">
    <property type="entry name" value="ZIP"/>
</dbReference>
<reference evidence="7" key="1">
    <citation type="submission" date="2020-11" db="EMBL/GenBank/DDBJ databases">
        <authorList>
            <person name="Tran Van P."/>
        </authorList>
    </citation>
    <scope>NUCLEOTIDE SEQUENCE</scope>
</reference>
<feature type="transmembrane region" description="Helical" evidence="6">
    <location>
        <begin position="391"/>
        <end position="411"/>
    </location>
</feature>
<evidence type="ECO:0000256" key="5">
    <source>
        <dbReference type="SAM" id="MobiDB-lite"/>
    </source>
</evidence>
<dbReference type="Pfam" id="PF02535">
    <property type="entry name" value="Zip"/>
    <property type="match status" value="1"/>
</dbReference>
<gene>
    <name evidence="7" type="ORF">TMSB3V08_LOCUS1129</name>
</gene>
<protein>
    <recommendedName>
        <fullName evidence="8">Zinc transporter ZIP1</fullName>
    </recommendedName>
</protein>
<accession>A0A7R9HJ03</accession>
<evidence type="ECO:0008006" key="8">
    <source>
        <dbReference type="Google" id="ProtNLM"/>
    </source>
</evidence>
<dbReference type="EMBL" id="OB792762">
    <property type="protein sequence ID" value="CAD7424168.1"/>
    <property type="molecule type" value="Genomic_DNA"/>
</dbReference>
<organism evidence="7">
    <name type="scientific">Timema monikensis</name>
    <dbReference type="NCBI Taxonomy" id="170555"/>
    <lineage>
        <taxon>Eukaryota</taxon>
        <taxon>Metazoa</taxon>
        <taxon>Ecdysozoa</taxon>
        <taxon>Arthropoda</taxon>
        <taxon>Hexapoda</taxon>
        <taxon>Insecta</taxon>
        <taxon>Pterygota</taxon>
        <taxon>Neoptera</taxon>
        <taxon>Polyneoptera</taxon>
        <taxon>Phasmatodea</taxon>
        <taxon>Timematodea</taxon>
        <taxon>Timematoidea</taxon>
        <taxon>Timematidae</taxon>
        <taxon>Timema</taxon>
    </lineage>
</organism>
<proteinExistence type="predicted"/>